<evidence type="ECO:0000256" key="4">
    <source>
        <dbReference type="SAM" id="SignalP"/>
    </source>
</evidence>
<evidence type="ECO:0000313" key="5">
    <source>
        <dbReference type="EMBL" id="MBB5346559.1"/>
    </source>
</evidence>
<name>A0A840UYN8_9BACT</name>
<keyword evidence="4" id="KW-0732">Signal</keyword>
<dbReference type="Proteomes" id="UP000539642">
    <property type="component" value="Unassembled WGS sequence"/>
</dbReference>
<proteinExistence type="predicted"/>
<dbReference type="RefSeq" id="WP_183347507.1">
    <property type="nucleotide sequence ID" value="NZ_JACHEO010000001.1"/>
</dbReference>
<organism evidence="5 6">
    <name type="scientific">Desulfoprunum benzoelyticum</name>
    <dbReference type="NCBI Taxonomy" id="1506996"/>
    <lineage>
        <taxon>Bacteria</taxon>
        <taxon>Pseudomonadati</taxon>
        <taxon>Thermodesulfobacteriota</taxon>
        <taxon>Desulfobulbia</taxon>
        <taxon>Desulfobulbales</taxon>
        <taxon>Desulfobulbaceae</taxon>
        <taxon>Desulfoprunum</taxon>
    </lineage>
</organism>
<dbReference type="SUPFAM" id="SSF48452">
    <property type="entry name" value="TPR-like"/>
    <property type="match status" value="4"/>
</dbReference>
<dbReference type="InterPro" id="IPR011990">
    <property type="entry name" value="TPR-like_helical_dom_sf"/>
</dbReference>
<sequence length="1338" mass="154362">MFLCRWCRQAARALLWSAVLCGTIPFPTASLCAATAPSRDSIIILDTPSLPAWKTLWDEAREFVQRRDYILAARTYADLIKLKPQVMEIRWEYCNVLVELNDWLSAAELIENLLETDDSRHDYLLLAGRIAVENKEYKRAVEYYGRVYDDDPSGPSSVGALKGLINGLEGQGKKNAAFPLMERLYQRTPNDKELLQKLAGTAQDLGDLPKAKDYYAALVNQFTTDESTLMRASSAFEKSGADKDALAIWEKYLERSPGYIPFHKKIADYYMLIGKSGSALPHILYMIEQGVEDDELLLVAGRILLHDQARPDKALQYLEQYVEKHPEDIATGFEIQKIRALLAEDFISIVENDGVRMLWDDLVKITPNREAIYLKIAEKLEHKKKWKDLLKILLVIHQNHPLDQENMFRIARIYFRLGDYQASLDYQRKMTGGPTAGYQYLLLRARTEEKLGRDIEALHHYSAILHKTPGDAVVRSRAVQLAGRLGLVDDLKKLYLQSGGDRADAMDLDLSLRYLHGLRENLLFDEAWDLYDLLLRLHGEKTELERKILLHKAEALLASRQDFLAEQVLRELLVRNEALDTIVLQLGYLALKVKDTKAAREWFAVLKKRQKNNDWRACADRHGRNLYRLHIAILLAEGRFEQAVADLHNLRVRLQGNSGNQEVADFQLEMEIEECRALYQLGEYDTCLKILGLLREHRKDSIETAVLWFQITKRKGKSATAFREIDQMLKQAGRLSPVRLFEAVEVEREYGEFEAGLHHLDLILQMLPHSVRARALKAELLLMNGDFAESLQWYQALVGEVGEQQLVRNRILELQLKLGNLDKVVKESEEDVAPQEKEENGTPGKRPIPDYWRRLLLARALWTDRQWDEAIKVYEHLLDDPVEQDFRSAMAAEKIAVFHPPLKKSIWQMLSLDSPQKTDPLAHYMAPEYVSHHFGQPVDSITARMYEKYRWQRLIQNEYQARKAEKRKDILAAERQYKQLLEQDVSAEGLYDLARIYGRLGEYGKEAELYQVIRRYGPAYPELKEAIRRNEVLRKPRLSADAETVEKEGRNGYIDTLRTSQGGTLWMMPDFDSEISLEYRRNSYTDSKDIDTIRGHRVEGLYSRELPGNFDLQLRAGAEDLDDFDTTAIAGARLNSRFDQYVKGYLLFDQNAVYDTLAALQQGIYLQDYETGLIVETPKGIALGADYRRRRYSDDNSQNQFHLWSGYAIYAEATTFKFQYDYRIIDNSEASSVVFPTVSDEGFAETPLYWSPDEYWEHLGTISFQHLLKEFSLTRGTPSYYSLDYSMGFESGENFTHKIGFEILLEMSPHFLLKGNLSFATSDEYEQKGALVSLMYRW</sequence>
<keyword evidence="3" id="KW-0175">Coiled coil</keyword>
<evidence type="ECO:0000256" key="2">
    <source>
        <dbReference type="ARBA" id="ARBA00022803"/>
    </source>
</evidence>
<protein>
    <submittedName>
        <fullName evidence="5">Tetratricopeptide (TPR) repeat protein</fullName>
    </submittedName>
</protein>
<keyword evidence="6" id="KW-1185">Reference proteome</keyword>
<evidence type="ECO:0000256" key="3">
    <source>
        <dbReference type="SAM" id="Coils"/>
    </source>
</evidence>
<evidence type="ECO:0000313" key="6">
    <source>
        <dbReference type="Proteomes" id="UP000539642"/>
    </source>
</evidence>
<keyword evidence="2" id="KW-0802">TPR repeat</keyword>
<feature type="coiled-coil region" evidence="3">
    <location>
        <begin position="956"/>
        <end position="983"/>
    </location>
</feature>
<dbReference type="Pfam" id="PF13432">
    <property type="entry name" value="TPR_16"/>
    <property type="match status" value="2"/>
</dbReference>
<evidence type="ECO:0000256" key="1">
    <source>
        <dbReference type="ARBA" id="ARBA00022737"/>
    </source>
</evidence>
<keyword evidence="1" id="KW-0677">Repeat</keyword>
<dbReference type="Gene3D" id="1.25.40.10">
    <property type="entry name" value="Tetratricopeptide repeat domain"/>
    <property type="match status" value="3"/>
</dbReference>
<comment type="caution">
    <text evidence="5">The sequence shown here is derived from an EMBL/GenBank/DDBJ whole genome shotgun (WGS) entry which is preliminary data.</text>
</comment>
<accession>A0A840UYN8</accession>
<dbReference type="PANTHER" id="PTHR44943">
    <property type="entry name" value="CELLULOSE SYNTHASE OPERON PROTEIN C"/>
    <property type="match status" value="1"/>
</dbReference>
<gene>
    <name evidence="5" type="ORF">HNQ81_000266</name>
</gene>
<dbReference type="PANTHER" id="PTHR44943:SF10">
    <property type="match status" value="1"/>
</dbReference>
<dbReference type="EMBL" id="JACHEO010000001">
    <property type="protein sequence ID" value="MBB5346559.1"/>
    <property type="molecule type" value="Genomic_DNA"/>
</dbReference>
<reference evidence="5 6" key="1">
    <citation type="submission" date="2020-08" db="EMBL/GenBank/DDBJ databases">
        <title>Genomic Encyclopedia of Type Strains, Phase IV (KMG-IV): sequencing the most valuable type-strain genomes for metagenomic binning, comparative biology and taxonomic classification.</title>
        <authorList>
            <person name="Goeker M."/>
        </authorList>
    </citation>
    <scope>NUCLEOTIDE SEQUENCE [LARGE SCALE GENOMIC DNA]</scope>
    <source>
        <strain evidence="5 6">DSM 28570</strain>
    </source>
</reference>
<feature type="signal peptide" evidence="4">
    <location>
        <begin position="1"/>
        <end position="29"/>
    </location>
</feature>
<dbReference type="InterPro" id="IPR051685">
    <property type="entry name" value="Ycf3/AcsC/BcsC/TPR_MFPF"/>
</dbReference>
<feature type="chain" id="PRO_5032753816" evidence="4">
    <location>
        <begin position="30"/>
        <end position="1338"/>
    </location>
</feature>